<proteinExistence type="predicted"/>
<dbReference type="SUPFAM" id="SSF55154">
    <property type="entry name" value="CYTH-like phosphatases"/>
    <property type="match status" value="1"/>
</dbReference>
<reference evidence="2 3" key="1">
    <citation type="submission" date="2014-05" db="EMBL/GenBank/DDBJ databases">
        <authorList>
            <person name="Daugherty S.C."/>
            <person name="Tallon L.J."/>
            <person name="Sadzewicz L."/>
            <person name="Kilian M."/>
            <person name="Tettelin H."/>
        </authorList>
    </citation>
    <scope>NUCLEOTIDE SEQUENCE [LARGE SCALE GENOMIC DNA]</scope>
    <source>
        <strain evidence="2 3">SK1126</strain>
    </source>
</reference>
<dbReference type="InterPro" id="IPR023577">
    <property type="entry name" value="CYTH_domain"/>
</dbReference>
<dbReference type="PATRIC" id="fig|28037.99.peg.913"/>
<feature type="domain" description="CYTH" evidence="1">
    <location>
        <begin position="3"/>
        <end position="189"/>
    </location>
</feature>
<dbReference type="AlphaFoldDB" id="A0A081PQV8"/>
<organism evidence="2 3">
    <name type="scientific">Streptococcus mitis</name>
    <dbReference type="NCBI Taxonomy" id="28037"/>
    <lineage>
        <taxon>Bacteria</taxon>
        <taxon>Bacillati</taxon>
        <taxon>Bacillota</taxon>
        <taxon>Bacilli</taxon>
        <taxon>Lactobacillales</taxon>
        <taxon>Streptococcaceae</taxon>
        <taxon>Streptococcus</taxon>
        <taxon>Streptococcus mitis group</taxon>
    </lineage>
</organism>
<name>A0A081PQV8_STRMT</name>
<dbReference type="RefSeq" id="WP_033681741.1">
    <property type="nucleotide sequence ID" value="NZ_JPFT01000005.1"/>
</dbReference>
<dbReference type="PROSITE" id="PS51707">
    <property type="entry name" value="CYTH"/>
    <property type="match status" value="1"/>
</dbReference>
<dbReference type="SMART" id="SM01118">
    <property type="entry name" value="CYTH"/>
    <property type="match status" value="1"/>
</dbReference>
<gene>
    <name evidence="2" type="ORF">SK1126_0985</name>
</gene>
<dbReference type="InterPro" id="IPR033469">
    <property type="entry name" value="CYTH-like_dom_sf"/>
</dbReference>
<dbReference type="PIRSF" id="PIRSF012526">
    <property type="entry name" value="CYTH_UCP012526"/>
    <property type="match status" value="1"/>
</dbReference>
<comment type="caution">
    <text evidence="2">The sequence shown here is derived from an EMBL/GenBank/DDBJ whole genome shotgun (WGS) entry which is preliminary data.</text>
</comment>
<dbReference type="InterPro" id="IPR009195">
    <property type="entry name" value="Uncharacterised_YjbK"/>
</dbReference>
<dbReference type="EMBL" id="JPFT01000005">
    <property type="protein sequence ID" value="KEQ33081.1"/>
    <property type="molecule type" value="Genomic_DNA"/>
</dbReference>
<dbReference type="Pfam" id="PF01928">
    <property type="entry name" value="CYTH"/>
    <property type="match status" value="1"/>
</dbReference>
<protein>
    <submittedName>
        <fullName evidence="2">CYTH domain protein</fullName>
    </submittedName>
</protein>
<sequence>MKHLEIELKTLLKKDEYNRLKDQFTDVTPVLQKNYYIDTPDFELREKKVAMRIRTFEDWAELTLKVPQSVGNMEYNQKLQLKDAEYYLANQELPQGLVLDELSKHGIQSKNWQVLGCLTTLRYEMQTAIGLMALDESHYFDMTDYELELEVENHEQGKQDFQQFLEENQIHYQKAPSKLVRFVKSMKNS</sequence>
<evidence type="ECO:0000313" key="3">
    <source>
        <dbReference type="Proteomes" id="UP000028093"/>
    </source>
</evidence>
<dbReference type="CDD" id="cd07762">
    <property type="entry name" value="CYTH-like_Pase_1"/>
    <property type="match status" value="1"/>
</dbReference>
<evidence type="ECO:0000259" key="1">
    <source>
        <dbReference type="PROSITE" id="PS51707"/>
    </source>
</evidence>
<accession>A0A081PQV8</accession>
<evidence type="ECO:0000313" key="2">
    <source>
        <dbReference type="EMBL" id="KEQ33081.1"/>
    </source>
</evidence>
<dbReference type="Proteomes" id="UP000028093">
    <property type="component" value="Unassembled WGS sequence"/>
</dbReference>
<dbReference type="Gene3D" id="2.40.320.10">
    <property type="entry name" value="Hypothetical Protein Pfu-838710-001"/>
    <property type="match status" value="1"/>
</dbReference>